<protein>
    <recommendedName>
        <fullName evidence="13">PLAT domain-containing protein</fullName>
    </recommendedName>
</protein>
<keyword evidence="6 11" id="KW-0472">Membrane</keyword>
<dbReference type="GO" id="GO:0016020">
    <property type="term" value="C:membrane"/>
    <property type="evidence" value="ECO:0007669"/>
    <property type="project" value="UniProtKB-SubCell"/>
</dbReference>
<evidence type="ECO:0000256" key="7">
    <source>
        <dbReference type="ARBA" id="ARBA00023180"/>
    </source>
</evidence>
<keyword evidence="5 11" id="KW-1133">Transmembrane helix</keyword>
<dbReference type="GO" id="GO:0005262">
    <property type="term" value="F:calcium channel activity"/>
    <property type="evidence" value="ECO:0007669"/>
    <property type="project" value="TreeGrafter"/>
</dbReference>
<dbReference type="Pfam" id="PF20519">
    <property type="entry name" value="Polycystin_dom"/>
    <property type="match status" value="1"/>
</dbReference>
<feature type="transmembrane region" description="Helical" evidence="11">
    <location>
        <begin position="2451"/>
        <end position="2470"/>
    </location>
</feature>
<feature type="transmembrane region" description="Helical" evidence="11">
    <location>
        <begin position="2357"/>
        <end position="2381"/>
    </location>
</feature>
<evidence type="ECO:0000313" key="15">
    <source>
        <dbReference type="Proteomes" id="UP001283361"/>
    </source>
</evidence>
<dbReference type="InterPro" id="IPR013122">
    <property type="entry name" value="PKD1_2_channel"/>
</dbReference>
<feature type="disulfide bond" evidence="8">
    <location>
        <begin position="2170"/>
        <end position="2180"/>
    </location>
</feature>
<dbReference type="InterPro" id="IPR002859">
    <property type="entry name" value="PKD/REJ-like"/>
</dbReference>
<feature type="transmembrane region" description="Helical" evidence="11">
    <location>
        <begin position="2319"/>
        <end position="2345"/>
    </location>
</feature>
<feature type="transmembrane region" description="Helical" evidence="11">
    <location>
        <begin position="2402"/>
        <end position="2424"/>
    </location>
</feature>
<dbReference type="InterPro" id="IPR046791">
    <property type="entry name" value="Polycystin_dom"/>
</dbReference>
<dbReference type="PROSITE" id="PS50095">
    <property type="entry name" value="PLAT"/>
    <property type="match status" value="1"/>
</dbReference>
<dbReference type="SUPFAM" id="SSF49723">
    <property type="entry name" value="Lipase/lipooxygenase domain (PLAT/LH2 domain)"/>
    <property type="match status" value="1"/>
</dbReference>
<feature type="transmembrane region" description="Helical" evidence="11">
    <location>
        <begin position="1762"/>
        <end position="1780"/>
    </location>
</feature>
<proteinExistence type="inferred from homology"/>
<comment type="caution">
    <text evidence="9">Lacks conserved residue(s) required for the propagation of feature annotation.</text>
</comment>
<feature type="transmembrane region" description="Helical" evidence="11">
    <location>
        <begin position="1555"/>
        <end position="1576"/>
    </location>
</feature>
<dbReference type="InterPro" id="IPR003915">
    <property type="entry name" value="PKD_2"/>
</dbReference>
<sequence length="2677" mass="297433">MAVGNRDLATWLCCSALLWWHSATVSYCSLSVTGVTATEALVLDGYCTGEKSAAIAVENSGEVDGEVTITNLGHETISGPHTVSKGIFIVALPATIITGIPNQYHQLVGGGGGGDPKFIVKTEYKGTSDAHFMDVIWSSPMDNITLNAPNSPWEFGTDHIITAGVPSPQGRGITLTFTVMYEHNGQNITLQNSSEDLSDSKHAHDLLYTPTKLGVLYVHVSAYNGEKTLEDDLMVQVDAAIPNGDFVFSSTNPSRPQRNYFYPSDVVTIAYRASSVPSVLPHHISCTFDWGEGTVITDEPASFTADGPMEVYTTSHMYNTLTQYQIEAKCNSSLSKVNKTLIAEIKHPAMGATAFLADEQVVPDTSGAAQAVLNISHAYLTHSFNGLEVSIDYGDGSAESKVPFSLPYPVREHVYHGRGEYVITVSFTYHGEPWTIPSIKFYVGYIDFFESQRRTTVFVGEEVSFIILNIKSDTPLDITYNLADGTASDQFNSGEKIKIVNITYPIKMEVSARADATGTSDIMVYPITATLPECLSSVVLFELSNRNRASPMIVFLPALPSVTGRIQMDDDCNSTLEFHFRWELSSLGLVNGVLEWRELSVEQPNSVRFQLSQAIAGTGLYQLTLTLGMGGFNITDSMYIQVDHPPLVAGIVGRSVRQVAHSHTVTLDAQTESYDPAAVSSPGLLFSWACYTVQDGKLLKYTSPLNTDFSYRSFPACGVTLPRQGRTTTPASAFSAGDFVLFEVTVSKGDRHAVAAIGLEVLNTDVPVIVIKCRWNCGPRLVMEERFTLDLEINCPDCSEDELLNIAYTWKVLKVNTKTDAWESLRWNNAMFSSPSSSIFDSDGGWWEEGATYAIKVTVAVGSRPGVTISRSVYVNFKPYDGTCSVNPVEGTEAVTFFQFSVSGWKDEGTRRARQPDLDNSDALSYQVYQIKGGQRGLVHSGAELNFPTMLLPVCDSQDDYCDIDIQVVDRFQGRAVCTLRVKITRTSGDVSDSATAEATITSRNSALRLAQAMQDPIRVAHTASLLSESLDHMNSALPTETTLNLTRYSVGNLASEDGLSGLLDPSTVSNPTQDVIIEAQDEYVSSVAWAVSSTQTRGVKDDLTQILPVAEALATVTESPQILSGQALVIASKAGSALISLLDDITAEENVPGDMQTCLRAITRTVGNVAESLAAVVLPGRPGDDAQDSHSTDLSRREAQYISELTARRERFQSRSKFDRADTITKTVENMVTKAFKVARLMEHYDGTFSVETERASIAVKGTKRSDIIRGINNDNQGRPVGTLGFSVTDVYTGPMGESMHLQAVKTPNMYIHGENSHFITSQVVTGSVVTAEGRKKMLVSPSVIHPTGQNCSLDEQLTEVTPKFIAEDASQFFYHSFNHQDVNSAVCIKLRQSLPGLFYRLYAKAGSQPTDLNYDYRVTIPKSKMKVCQEICIPSGKLKEAGRAYIALRPFQDTLTLKRRRRSAASPTAPAYVNPLLAPYLISVVSVACYTWEGDQAAWLASKCEMIRLEGDEVKCLCQDTDRLTSALAFHALPNTIDFSTVFSKFDVSGQGAVLGTILAIVGLFSLVSVWAHYRDRKSLKQYGVFPLKDNYAEEDHFYLISVHTGLRRSAGTTSNVSFSLTGSLDETGVRQLSDGVRKGFPMGSVQHFVMAVPSGLGDLETLRIWHDMSGPGRGACWFLDRVDIVDLQSGCAWHFLCGEWLTPEDNSTDKILQACSPKDLETLKSAFFTKVKERATDDHIWVSVFIRPERSRFSRVERVWTCLSFLALAMLTSAMFYQGAADVDRQQKESGLMLGPFRFNYQQLYFSLIGAVISSVPITIIVFLFRKARMRSDMGGAWCCAKPQNAYGGMEVFRANMDFFHELFVSEKRHTKKGDSEKTKETKDQEEVVSKSCWSRMPWMTKLERQLDELEKILLIKTGTEIPQGTWPRCWRAVAWVVLLLTTLTCIFFVMLYSMEWGRDVSEQWLSSFMLSFLQSMFIVDPFKVILTSAILAVLFRKWKVKENDALDLKVVSEVNKKYGVKEKSNPPRHYISFQSSLTDEEMKALALKRIVQVMLTKTLREIAVHIAFLWIVCSLCFVSRTPHGFRFVETIKSALVTADGAGFSHVQTTSQYFDWLDNVVTPFLFPPTDYEGRSLVSEDRMFTAARDLYRLGAPRLRQARMSRSECLTDKVEFKECVRKYSIGDENTHEFCLGWKDTPCPDIEQLRITSGAWYFRSAAEVWGIPITGGYNTYGGGGYISNLDINILVAKASVEEIKEFSWIDRYTRAVFLEFTLYCPNTNQFAYVIFLAEFLESGGVVPFVSIHPFKPYRPPGWLGTYMLVCELLGILFTALALVYVGYRFYHEGRAALRDKWFLLDLLAVVMAMLSISMFSSRLSFTNAATAKMKEDHTQFVNFQHVAVWDFAYTVSLGFLVAIGWFRILKLTGYSERTYKVYVTLKLASKGMPGFFALVFFLLLGFAGLGLLLFQTSSYHYRSFMSALKTLFTAFLGNKDFRKAGELTLFQWASKFYHMAFGVVGVLIFSNFFLAVLGDLLSEESTKVDPVTQDEGKIFLLMWDSILRALGWDVDPVDRLRRLVKEKSDSRPSAAAEIPATGEMGESFILKLKSLINRSVCNIEEDLLFKFSMAHLEEEEEKKKNRLPGSTHIKFGCLDPRKNADQRGEAAQRGVCLDDGS</sequence>
<dbReference type="SMART" id="SM00308">
    <property type="entry name" value="LH2"/>
    <property type="match status" value="1"/>
</dbReference>
<gene>
    <name evidence="14" type="ORF">RRG08_004372</name>
</gene>
<name>A0AAE1DC49_9GAST</name>
<evidence type="ECO:0000256" key="11">
    <source>
        <dbReference type="SAM" id="Phobius"/>
    </source>
</evidence>
<dbReference type="Pfam" id="PF08016">
    <property type="entry name" value="PKD_channel"/>
    <property type="match status" value="1"/>
</dbReference>
<evidence type="ECO:0000256" key="4">
    <source>
        <dbReference type="ARBA" id="ARBA00022729"/>
    </source>
</evidence>
<evidence type="ECO:0000256" key="10">
    <source>
        <dbReference type="SAM" id="MobiDB-lite"/>
    </source>
</evidence>
<feature type="transmembrane region" description="Helical" evidence="11">
    <location>
        <begin position="2286"/>
        <end position="2307"/>
    </location>
</feature>
<comment type="similarity">
    <text evidence="2">Belongs to the polycystin family.</text>
</comment>
<feature type="transmembrane region" description="Helical" evidence="11">
    <location>
        <begin position="1807"/>
        <end position="1828"/>
    </location>
</feature>
<feature type="transmembrane region" description="Helical" evidence="11">
    <location>
        <begin position="2512"/>
        <end position="2533"/>
    </location>
</feature>
<evidence type="ECO:0000256" key="12">
    <source>
        <dbReference type="SAM" id="SignalP"/>
    </source>
</evidence>
<evidence type="ECO:0000256" key="9">
    <source>
        <dbReference type="PROSITE-ProRule" id="PRU00152"/>
    </source>
</evidence>
<keyword evidence="7" id="KW-0325">Glycoprotein</keyword>
<keyword evidence="4 12" id="KW-0732">Signal</keyword>
<dbReference type="Gene3D" id="2.40.180.10">
    <property type="entry name" value="Catalase core domain"/>
    <property type="match status" value="1"/>
</dbReference>
<keyword evidence="3 11" id="KW-0812">Transmembrane</keyword>
<evidence type="ECO:0000256" key="8">
    <source>
        <dbReference type="PIRSR" id="PIRSR603915-2"/>
    </source>
</evidence>
<dbReference type="InterPro" id="IPR001024">
    <property type="entry name" value="PLAT/LH2_dom"/>
</dbReference>
<comment type="subcellular location">
    <subcellularLocation>
        <location evidence="1">Membrane</location>
        <topology evidence="1">Multi-pass membrane protein</topology>
    </subcellularLocation>
</comment>
<dbReference type="InterPro" id="IPR036392">
    <property type="entry name" value="PLAT/LH2_dom_sf"/>
</dbReference>
<feature type="transmembrane region" description="Helical" evidence="11">
    <location>
        <begin position="1936"/>
        <end position="1956"/>
    </location>
</feature>
<evidence type="ECO:0000313" key="14">
    <source>
        <dbReference type="EMBL" id="KAK3764008.1"/>
    </source>
</evidence>
<comment type="caution">
    <text evidence="14">The sequence shown here is derived from an EMBL/GenBank/DDBJ whole genome shotgun (WGS) entry which is preliminary data.</text>
</comment>
<evidence type="ECO:0000256" key="1">
    <source>
        <dbReference type="ARBA" id="ARBA00004141"/>
    </source>
</evidence>
<feature type="compositionally biased region" description="Basic and acidic residues" evidence="10">
    <location>
        <begin position="2655"/>
        <end position="2666"/>
    </location>
</feature>
<dbReference type="PANTHER" id="PTHR10877">
    <property type="entry name" value="POLYCYSTIN FAMILY MEMBER"/>
    <property type="match status" value="1"/>
</dbReference>
<evidence type="ECO:0000256" key="3">
    <source>
        <dbReference type="ARBA" id="ARBA00022692"/>
    </source>
</evidence>
<feature type="chain" id="PRO_5042066642" description="PLAT domain-containing protein" evidence="12">
    <location>
        <begin position="24"/>
        <end position="2677"/>
    </location>
</feature>
<feature type="transmembrane region" description="Helical" evidence="11">
    <location>
        <begin position="1976"/>
        <end position="1999"/>
    </location>
</feature>
<accession>A0AAE1DC49</accession>
<dbReference type="GO" id="GO:0005509">
    <property type="term" value="F:calcium ion binding"/>
    <property type="evidence" value="ECO:0007669"/>
    <property type="project" value="InterPro"/>
</dbReference>
<evidence type="ECO:0000256" key="2">
    <source>
        <dbReference type="ARBA" id="ARBA00007200"/>
    </source>
</evidence>
<dbReference type="Pfam" id="PF01477">
    <property type="entry name" value="PLAT"/>
    <property type="match status" value="1"/>
</dbReference>
<feature type="region of interest" description="Disordered" evidence="10">
    <location>
        <begin position="2654"/>
        <end position="2677"/>
    </location>
</feature>
<dbReference type="Pfam" id="PF02010">
    <property type="entry name" value="REJ"/>
    <property type="match status" value="1"/>
</dbReference>
<dbReference type="GO" id="GO:0050982">
    <property type="term" value="P:detection of mechanical stimulus"/>
    <property type="evidence" value="ECO:0007669"/>
    <property type="project" value="TreeGrafter"/>
</dbReference>
<dbReference type="PANTHER" id="PTHR10877:SF194">
    <property type="entry name" value="LOCATION OF VULVA DEFECTIVE 1"/>
    <property type="match status" value="1"/>
</dbReference>
<dbReference type="PRINTS" id="PR01433">
    <property type="entry name" value="POLYCYSTIN2"/>
</dbReference>
<feature type="signal peptide" evidence="12">
    <location>
        <begin position="1"/>
        <end position="23"/>
    </location>
</feature>
<evidence type="ECO:0000259" key="13">
    <source>
        <dbReference type="PROSITE" id="PS50095"/>
    </source>
</evidence>
<dbReference type="Gene3D" id="1.10.287.70">
    <property type="match status" value="1"/>
</dbReference>
<reference evidence="14" key="1">
    <citation type="journal article" date="2023" name="G3 (Bethesda)">
        <title>A reference genome for the long-term kleptoplast-retaining sea slug Elysia crispata morphotype clarki.</title>
        <authorList>
            <person name="Eastman K.E."/>
            <person name="Pendleton A.L."/>
            <person name="Shaikh M.A."/>
            <person name="Suttiyut T."/>
            <person name="Ogas R."/>
            <person name="Tomko P."/>
            <person name="Gavelis G."/>
            <person name="Widhalm J.R."/>
            <person name="Wisecaver J.H."/>
        </authorList>
    </citation>
    <scope>NUCLEOTIDE SEQUENCE</scope>
    <source>
        <strain evidence="14">ECLA1</strain>
    </source>
</reference>
<dbReference type="InterPro" id="IPR051223">
    <property type="entry name" value="Polycystin"/>
</dbReference>
<feature type="domain" description="PLAT" evidence="13">
    <location>
        <begin position="1599"/>
        <end position="1718"/>
    </location>
</feature>
<dbReference type="Proteomes" id="UP001283361">
    <property type="component" value="Unassembled WGS sequence"/>
</dbReference>
<evidence type="ECO:0000256" key="6">
    <source>
        <dbReference type="ARBA" id="ARBA00023136"/>
    </source>
</evidence>
<organism evidence="14 15">
    <name type="scientific">Elysia crispata</name>
    <name type="common">lettuce slug</name>
    <dbReference type="NCBI Taxonomy" id="231223"/>
    <lineage>
        <taxon>Eukaryota</taxon>
        <taxon>Metazoa</taxon>
        <taxon>Spiralia</taxon>
        <taxon>Lophotrochozoa</taxon>
        <taxon>Mollusca</taxon>
        <taxon>Gastropoda</taxon>
        <taxon>Heterobranchia</taxon>
        <taxon>Euthyneura</taxon>
        <taxon>Panpulmonata</taxon>
        <taxon>Sacoglossa</taxon>
        <taxon>Placobranchoidea</taxon>
        <taxon>Plakobranchidae</taxon>
        <taxon>Elysia</taxon>
    </lineage>
</organism>
<keyword evidence="15" id="KW-1185">Reference proteome</keyword>
<evidence type="ECO:0000256" key="5">
    <source>
        <dbReference type="ARBA" id="ARBA00022989"/>
    </source>
</evidence>
<dbReference type="EMBL" id="JAWDGP010004477">
    <property type="protein sequence ID" value="KAK3764008.1"/>
    <property type="molecule type" value="Genomic_DNA"/>
</dbReference>